<organism evidence="1">
    <name type="scientific">Anguilla anguilla</name>
    <name type="common">European freshwater eel</name>
    <name type="synonym">Muraena anguilla</name>
    <dbReference type="NCBI Taxonomy" id="7936"/>
    <lineage>
        <taxon>Eukaryota</taxon>
        <taxon>Metazoa</taxon>
        <taxon>Chordata</taxon>
        <taxon>Craniata</taxon>
        <taxon>Vertebrata</taxon>
        <taxon>Euteleostomi</taxon>
        <taxon>Actinopterygii</taxon>
        <taxon>Neopterygii</taxon>
        <taxon>Teleostei</taxon>
        <taxon>Anguilliformes</taxon>
        <taxon>Anguillidae</taxon>
        <taxon>Anguilla</taxon>
    </lineage>
</organism>
<accession>A0A0E9VD53</accession>
<dbReference type="EMBL" id="GBXM01033434">
    <property type="protein sequence ID" value="JAH75143.1"/>
    <property type="molecule type" value="Transcribed_RNA"/>
</dbReference>
<proteinExistence type="predicted"/>
<sequence length="17" mass="2224">MYWGCFYLYPTFWLFAD</sequence>
<reference evidence="1" key="1">
    <citation type="submission" date="2014-11" db="EMBL/GenBank/DDBJ databases">
        <authorList>
            <person name="Amaro Gonzalez C."/>
        </authorList>
    </citation>
    <scope>NUCLEOTIDE SEQUENCE</scope>
</reference>
<evidence type="ECO:0000313" key="1">
    <source>
        <dbReference type="EMBL" id="JAH75143.1"/>
    </source>
</evidence>
<name>A0A0E9VD53_ANGAN</name>
<protein>
    <submittedName>
        <fullName evidence="1">Uncharacterized protein</fullName>
    </submittedName>
</protein>
<dbReference type="AlphaFoldDB" id="A0A0E9VD53"/>
<reference evidence="1" key="2">
    <citation type="journal article" date="2015" name="Fish Shellfish Immunol.">
        <title>Early steps in the European eel (Anguilla anguilla)-Vibrio vulnificus interaction in the gills: Role of the RtxA13 toxin.</title>
        <authorList>
            <person name="Callol A."/>
            <person name="Pajuelo D."/>
            <person name="Ebbesson L."/>
            <person name="Teles M."/>
            <person name="MacKenzie S."/>
            <person name="Amaro C."/>
        </authorList>
    </citation>
    <scope>NUCLEOTIDE SEQUENCE</scope>
</reference>